<gene>
    <name evidence="1" type="ORF">R3P38DRAFT_2510437</name>
</gene>
<dbReference type="Gene3D" id="3.40.50.1820">
    <property type="entry name" value="alpha/beta hydrolase"/>
    <property type="match status" value="1"/>
</dbReference>
<organism evidence="1 2">
    <name type="scientific">Favolaschia claudopus</name>
    <dbReference type="NCBI Taxonomy" id="2862362"/>
    <lineage>
        <taxon>Eukaryota</taxon>
        <taxon>Fungi</taxon>
        <taxon>Dikarya</taxon>
        <taxon>Basidiomycota</taxon>
        <taxon>Agaricomycotina</taxon>
        <taxon>Agaricomycetes</taxon>
        <taxon>Agaricomycetidae</taxon>
        <taxon>Agaricales</taxon>
        <taxon>Marasmiineae</taxon>
        <taxon>Mycenaceae</taxon>
        <taxon>Favolaschia</taxon>
    </lineage>
</organism>
<dbReference type="AlphaFoldDB" id="A0AAW0CUL8"/>
<evidence type="ECO:0000313" key="1">
    <source>
        <dbReference type="EMBL" id="KAK7043538.1"/>
    </source>
</evidence>
<keyword evidence="2" id="KW-1185">Reference proteome</keyword>
<proteinExistence type="predicted"/>
<evidence type="ECO:0000313" key="2">
    <source>
        <dbReference type="Proteomes" id="UP001362999"/>
    </source>
</evidence>
<reference evidence="1 2" key="1">
    <citation type="journal article" date="2024" name="J Genomics">
        <title>Draft genome sequencing and assembly of Favolaschia claudopus CIRM-BRFM 2984 isolated from oak limbs.</title>
        <authorList>
            <person name="Navarro D."/>
            <person name="Drula E."/>
            <person name="Chaduli D."/>
            <person name="Cazenave R."/>
            <person name="Ahrendt S."/>
            <person name="Wang J."/>
            <person name="Lipzen A."/>
            <person name="Daum C."/>
            <person name="Barry K."/>
            <person name="Grigoriev I.V."/>
            <person name="Favel A."/>
            <person name="Rosso M.N."/>
            <person name="Martin F."/>
        </authorList>
    </citation>
    <scope>NUCLEOTIDE SEQUENCE [LARGE SCALE GENOMIC DNA]</scope>
    <source>
        <strain evidence="1 2">CIRM-BRFM 2984</strain>
    </source>
</reference>
<feature type="non-terminal residue" evidence="1">
    <location>
        <position position="1"/>
    </location>
</feature>
<accession>A0AAW0CUL8</accession>
<dbReference type="Proteomes" id="UP001362999">
    <property type="component" value="Unassembled WGS sequence"/>
</dbReference>
<dbReference type="EMBL" id="JAWWNJ010000012">
    <property type="protein sequence ID" value="KAK7043538.1"/>
    <property type="molecule type" value="Genomic_DNA"/>
</dbReference>
<comment type="caution">
    <text evidence="1">The sequence shown here is derived from an EMBL/GenBank/DDBJ whole genome shotgun (WGS) entry which is preliminary data.</text>
</comment>
<sequence length="54" mass="6236">WQKGDIWVRKKNRGESPKALASIIAKVVIMSSRSDMYLPPEDSEQWVKHLKGKL</sequence>
<protein>
    <submittedName>
        <fullName evidence="1">Uncharacterized protein</fullName>
    </submittedName>
</protein>
<dbReference type="InterPro" id="IPR029058">
    <property type="entry name" value="AB_hydrolase_fold"/>
</dbReference>
<name>A0AAW0CUL8_9AGAR</name>